<accession>A0ABY5BKT9</accession>
<evidence type="ECO:0000313" key="2">
    <source>
        <dbReference type="Proteomes" id="UP001056386"/>
    </source>
</evidence>
<dbReference type="RefSeq" id="WP_174524736.1">
    <property type="nucleotide sequence ID" value="NZ_CP021157.1"/>
</dbReference>
<keyword evidence="2" id="KW-1185">Reference proteome</keyword>
<name>A0ABY5BKT9_BURGL</name>
<gene>
    <name evidence="1" type="ORF">NFI99_20290</name>
</gene>
<protein>
    <recommendedName>
        <fullName evidence="3">Type I restriction endonuclease subunit M</fullName>
    </recommendedName>
</protein>
<dbReference type="EMBL" id="CP099587">
    <property type="protein sequence ID" value="USS47209.1"/>
    <property type="molecule type" value="Genomic_DNA"/>
</dbReference>
<organism evidence="1 2">
    <name type="scientific">Burkholderia glumae</name>
    <name type="common">Pseudomonas glumae</name>
    <dbReference type="NCBI Taxonomy" id="337"/>
    <lineage>
        <taxon>Bacteria</taxon>
        <taxon>Pseudomonadati</taxon>
        <taxon>Pseudomonadota</taxon>
        <taxon>Betaproteobacteria</taxon>
        <taxon>Burkholderiales</taxon>
        <taxon>Burkholderiaceae</taxon>
        <taxon>Burkholderia</taxon>
    </lineage>
</organism>
<sequence>MNRKTSVPLFSLGRTVATTGALALLDRTGTYGTNLLNRHQGGDWGIVCPADAKLNDNAITDGTRIVSAYELGVRRELLWIITEADRRVTTLLLPSEY</sequence>
<evidence type="ECO:0008006" key="3">
    <source>
        <dbReference type="Google" id="ProtNLM"/>
    </source>
</evidence>
<reference evidence="1" key="1">
    <citation type="submission" date="2022-06" db="EMBL/GenBank/DDBJ databases">
        <title>Draft genome sequence of Burkholderia glumae strain GR20004 isolated from rice panicle showing bacterial panicle blight.</title>
        <authorList>
            <person name="Choi S.Y."/>
            <person name="Lee Y.H."/>
        </authorList>
    </citation>
    <scope>NUCLEOTIDE SEQUENCE</scope>
    <source>
        <strain evidence="1">GR20004</strain>
    </source>
</reference>
<proteinExistence type="predicted"/>
<evidence type="ECO:0000313" key="1">
    <source>
        <dbReference type="EMBL" id="USS47209.1"/>
    </source>
</evidence>
<dbReference type="Proteomes" id="UP001056386">
    <property type="component" value="Chromosome 1"/>
</dbReference>